<evidence type="ECO:0000313" key="2">
    <source>
        <dbReference type="Proteomes" id="UP001062846"/>
    </source>
</evidence>
<name>A0ACC0PMC1_RHOML</name>
<accession>A0ACC0PMC1</accession>
<reference evidence="1" key="1">
    <citation type="submission" date="2022-02" db="EMBL/GenBank/DDBJ databases">
        <title>Plant Genome Project.</title>
        <authorList>
            <person name="Zhang R.-G."/>
        </authorList>
    </citation>
    <scope>NUCLEOTIDE SEQUENCE</scope>
    <source>
        <strain evidence="1">AT1</strain>
    </source>
</reference>
<sequence>MTSNRPFPGIVGLGTDDVSLIAQMRYPSFSYCTTRDPNTDVVEGWIHFGSASKRAPRGTQILMLLKDGFTLLLHPNGLSTPLLANPTNNFYYLSFEGISVGGQELTLPKKVFDIGFIIDSGAAFTYLQTDAFDKLIDAVKKLMPDDEVWTHDKFELCYDNPYRVPEIKLKFEDTISFRLCDTNAWVPISPLYCLAILRTKGVSILGMYQQNGLNVGYDLENKQLRLKYVNSCPDDDDDDI</sequence>
<dbReference type="Proteomes" id="UP001062846">
    <property type="component" value="Chromosome 3"/>
</dbReference>
<proteinExistence type="predicted"/>
<organism evidence="1 2">
    <name type="scientific">Rhododendron molle</name>
    <name type="common">Chinese azalea</name>
    <name type="synonym">Azalea mollis</name>
    <dbReference type="NCBI Taxonomy" id="49168"/>
    <lineage>
        <taxon>Eukaryota</taxon>
        <taxon>Viridiplantae</taxon>
        <taxon>Streptophyta</taxon>
        <taxon>Embryophyta</taxon>
        <taxon>Tracheophyta</taxon>
        <taxon>Spermatophyta</taxon>
        <taxon>Magnoliopsida</taxon>
        <taxon>eudicotyledons</taxon>
        <taxon>Gunneridae</taxon>
        <taxon>Pentapetalae</taxon>
        <taxon>asterids</taxon>
        <taxon>Ericales</taxon>
        <taxon>Ericaceae</taxon>
        <taxon>Ericoideae</taxon>
        <taxon>Rhodoreae</taxon>
        <taxon>Rhododendron</taxon>
    </lineage>
</organism>
<evidence type="ECO:0000313" key="1">
    <source>
        <dbReference type="EMBL" id="KAI8565872.1"/>
    </source>
</evidence>
<gene>
    <name evidence="1" type="ORF">RHMOL_Rhmol03G0294900</name>
</gene>
<keyword evidence="2" id="KW-1185">Reference proteome</keyword>
<comment type="caution">
    <text evidence="1">The sequence shown here is derived from an EMBL/GenBank/DDBJ whole genome shotgun (WGS) entry which is preliminary data.</text>
</comment>
<protein>
    <submittedName>
        <fullName evidence="1">Uncharacterized protein</fullName>
    </submittedName>
</protein>
<dbReference type="EMBL" id="CM046390">
    <property type="protein sequence ID" value="KAI8565872.1"/>
    <property type="molecule type" value="Genomic_DNA"/>
</dbReference>